<gene>
    <name evidence="13" type="ORF">fugu_004771</name>
</gene>
<evidence type="ECO:0000256" key="9">
    <source>
        <dbReference type="ARBA" id="ARBA00023273"/>
    </source>
</evidence>
<name>A0A4Z2B932_9TELE</name>
<evidence type="ECO:0000256" key="7">
    <source>
        <dbReference type="ARBA" id="ARBA00023136"/>
    </source>
</evidence>
<evidence type="ECO:0000256" key="3">
    <source>
        <dbReference type="ARBA" id="ARBA00022475"/>
    </source>
</evidence>
<keyword evidence="10" id="KW-0175">Coiled coil</keyword>
<sequence>MARKDSALSPVSSAAVDPWQHSFSKSLGFMSKILHLQSRRRTLTRHNSGLSLPQVQSVAPSFAFGIKFHKCAQLKLGSEPPQLTFYLMIDNSGPAGGSGTNLSQVAIRDSTSGIVPIRTEGRVVERGYQTFAIDSLSAGSQVIVNYTAQIRSHKIEVLDLPAFLTFSNASQNDVSMFGPLTTNLTLRVNSTDRIHPNHSAHFAGFVVGFFVTIVLLSLGFLAMNLTGSRTRLNLLQQRRKREDSDPDDADCNIDETIKEEAAFEDKIVDTMVLEEPQNMYQSLENLEMSTLLRATNNMEATRIQIYKDVMSSLLGGLLSQGHASMQTQQRLLSVLYGQLLGMEGRLKEERAARMAALANQCNLESREEMEAEHHRETAEKAQAELLYKQADQQELLRCSVLLEKLHKLRQSRLQAKLLVQHEEASAKVQRQIIEWRRVELHKIFSEELEEATRMGEMERSTAKSLQHEYFDCQDHLEEVLDVVLANQRYVLAERHAQRKFLVHSLHSLNSLISDTFAITSNNLDNWFCQIRRGSTLPVEKVDQLQDEAQKELVMVRQRLDEALSLEKRSMRCGLIKKRRELISAMLRVHKQRQNELSGMCKSLEGKMEVARHLQRWQNLLTAHSLELAELINNLDEEAAADIRKVTMRVIQNAVNEVKAIQPSAAQDLLAVLPPGSPHTLLQIEPEAGGPGQAQGQGVSSLLQGQERLHQEGKAALQTLSCTREALQEAMERELQEQREHRAHSRAFFSCLCSSQLSLCEEDRLRMKLEFLKCLSVMDWCLVLPHAVSRKKLHTTLAAERKENVEQMVNRTSSSNGKPGRSRLKAAPADLLLFQKSLEGRIQLFEEEKEMESIIMNKVVEEMQREREEDLRSRANSLAMQMAALHYQKAERRTKVLETSRATLTLHSLLIQNLRERKSLDRQHMAQCIQNHCLLRLDRGQQTLEVRRRRGCSTWQRDCRMASIIQDALYKREQVLSLLAERLQERTSHTQAMEDLREQTRLTQLETNCDQDLVFTSQLVKQGRVSAELLLEALRLLLPVLPESELLSITDALCSKQPPGSSPAEQEQSEFAEKVNRLIPGKLRADVVRSHMPEIFPCVVDGASSEECATTAGGRQRKGWRCKCGIAPTQSRSSYAAAAVRAVGARVEAENEVGTPGSAGLEQSSPATAGKLFVFRDPPLSCDLEEPPRRKKKKNFLNLKKSSVAPTDLP</sequence>
<dbReference type="Pfam" id="PF12297">
    <property type="entry name" value="EVC2_like"/>
    <property type="match status" value="1"/>
</dbReference>
<evidence type="ECO:0000256" key="8">
    <source>
        <dbReference type="ARBA" id="ARBA00023212"/>
    </source>
</evidence>
<evidence type="ECO:0000256" key="1">
    <source>
        <dbReference type="ARBA" id="ARBA00004120"/>
    </source>
</evidence>
<protein>
    <recommendedName>
        <fullName evidence="15">EvC ciliary complex subunit 2</fullName>
    </recommendedName>
</protein>
<feature type="region of interest" description="Disordered" evidence="11">
    <location>
        <begin position="1178"/>
        <end position="1209"/>
    </location>
</feature>
<proteinExistence type="predicted"/>
<evidence type="ECO:0000256" key="2">
    <source>
        <dbReference type="ARBA" id="ARBA00004162"/>
    </source>
</evidence>
<dbReference type="PANTHER" id="PTHR16795:SF14">
    <property type="entry name" value="LIMBIN"/>
    <property type="match status" value="1"/>
</dbReference>
<dbReference type="GO" id="GO:0098797">
    <property type="term" value="C:plasma membrane protein complex"/>
    <property type="evidence" value="ECO:0007669"/>
    <property type="project" value="TreeGrafter"/>
</dbReference>
<evidence type="ECO:0000256" key="5">
    <source>
        <dbReference type="ARBA" id="ARBA00022692"/>
    </source>
</evidence>
<evidence type="ECO:0000256" key="4">
    <source>
        <dbReference type="ARBA" id="ARBA00022490"/>
    </source>
</evidence>
<keyword evidence="14" id="KW-1185">Reference proteome</keyword>
<feature type="coiled-coil region" evidence="10">
    <location>
        <begin position="716"/>
        <end position="743"/>
    </location>
</feature>
<keyword evidence="3" id="KW-1003">Cell membrane</keyword>
<evidence type="ECO:0000313" key="14">
    <source>
        <dbReference type="Proteomes" id="UP000516260"/>
    </source>
</evidence>
<dbReference type="InterPro" id="IPR026501">
    <property type="entry name" value="Limbin/EVC"/>
</dbReference>
<dbReference type="EMBL" id="SWLE01000018">
    <property type="protein sequence ID" value="TNM88517.1"/>
    <property type="molecule type" value="Genomic_DNA"/>
</dbReference>
<dbReference type="Proteomes" id="UP000516260">
    <property type="component" value="Chromosome 5"/>
</dbReference>
<evidence type="ECO:0000256" key="12">
    <source>
        <dbReference type="SAM" id="Phobius"/>
    </source>
</evidence>
<keyword evidence="7 12" id="KW-0472">Membrane</keyword>
<dbReference type="GO" id="GO:0007224">
    <property type="term" value="P:smoothened signaling pathway"/>
    <property type="evidence" value="ECO:0007669"/>
    <property type="project" value="InterPro"/>
</dbReference>
<evidence type="ECO:0000256" key="6">
    <source>
        <dbReference type="ARBA" id="ARBA00022989"/>
    </source>
</evidence>
<reference evidence="13 14" key="1">
    <citation type="submission" date="2019-04" db="EMBL/GenBank/DDBJ databases">
        <title>The sequence and de novo assembly of Takifugu bimaculatus genome using PacBio and Hi-C technologies.</title>
        <authorList>
            <person name="Xu P."/>
            <person name="Liu B."/>
            <person name="Zhou Z."/>
        </authorList>
    </citation>
    <scope>NUCLEOTIDE SEQUENCE [LARGE SCALE GENOMIC DNA]</scope>
    <source>
        <strain evidence="13">TB-2018</strain>
        <tissue evidence="13">Muscle</tissue>
    </source>
</reference>
<keyword evidence="9" id="KW-0966">Cell projection</keyword>
<dbReference type="InterPro" id="IPR022076">
    <property type="entry name" value="Limbin"/>
</dbReference>
<keyword evidence="8" id="KW-0206">Cytoskeleton</keyword>
<evidence type="ECO:0000256" key="10">
    <source>
        <dbReference type="SAM" id="Coils"/>
    </source>
</evidence>
<accession>A0A4Z2B932</accession>
<comment type="subcellular location">
    <subcellularLocation>
        <location evidence="2">Cell membrane</location>
        <topology evidence="2">Single-pass membrane protein</topology>
    </subcellularLocation>
    <subcellularLocation>
        <location evidence="1">Cytoplasm</location>
        <location evidence="1">Cytoskeleton</location>
        <location evidence="1">Cilium basal body</location>
    </subcellularLocation>
</comment>
<keyword evidence="4" id="KW-0963">Cytoplasm</keyword>
<organism evidence="13 14">
    <name type="scientific">Takifugu bimaculatus</name>
    <dbReference type="NCBI Taxonomy" id="433685"/>
    <lineage>
        <taxon>Eukaryota</taxon>
        <taxon>Metazoa</taxon>
        <taxon>Chordata</taxon>
        <taxon>Craniata</taxon>
        <taxon>Vertebrata</taxon>
        <taxon>Euteleostomi</taxon>
        <taxon>Actinopterygii</taxon>
        <taxon>Neopterygii</taxon>
        <taxon>Teleostei</taxon>
        <taxon>Neoteleostei</taxon>
        <taxon>Acanthomorphata</taxon>
        <taxon>Eupercaria</taxon>
        <taxon>Tetraodontiformes</taxon>
        <taxon>Tetradontoidea</taxon>
        <taxon>Tetraodontidae</taxon>
        <taxon>Takifugu</taxon>
    </lineage>
</organism>
<evidence type="ECO:0008006" key="15">
    <source>
        <dbReference type="Google" id="ProtNLM"/>
    </source>
</evidence>
<keyword evidence="6 12" id="KW-1133">Transmembrane helix</keyword>
<dbReference type="PANTHER" id="PTHR16795">
    <property type="entry name" value="LIMBIN/ELLIS-VAN CREVELD PROTEIN"/>
    <property type="match status" value="1"/>
</dbReference>
<dbReference type="GO" id="GO:0060170">
    <property type="term" value="C:ciliary membrane"/>
    <property type="evidence" value="ECO:0007669"/>
    <property type="project" value="TreeGrafter"/>
</dbReference>
<dbReference type="AlphaFoldDB" id="A0A4Z2B932"/>
<evidence type="ECO:0000256" key="11">
    <source>
        <dbReference type="SAM" id="MobiDB-lite"/>
    </source>
</evidence>
<evidence type="ECO:0000313" key="13">
    <source>
        <dbReference type="EMBL" id="TNM88517.1"/>
    </source>
</evidence>
<feature type="transmembrane region" description="Helical" evidence="12">
    <location>
        <begin position="202"/>
        <end position="223"/>
    </location>
</feature>
<keyword evidence="5 12" id="KW-0812">Transmembrane</keyword>
<comment type="caution">
    <text evidence="13">The sequence shown here is derived from an EMBL/GenBank/DDBJ whole genome shotgun (WGS) entry which is preliminary data.</text>
</comment>